<comment type="caution">
    <text evidence="2">The sequence shown here is derived from an EMBL/GenBank/DDBJ whole genome shotgun (WGS) entry which is preliminary data.</text>
</comment>
<keyword evidence="1" id="KW-1133">Transmembrane helix</keyword>
<feature type="transmembrane region" description="Helical" evidence="1">
    <location>
        <begin position="46"/>
        <end position="66"/>
    </location>
</feature>
<keyword evidence="1" id="KW-0472">Membrane</keyword>
<keyword evidence="1" id="KW-0812">Transmembrane</keyword>
<dbReference type="InterPro" id="IPR025333">
    <property type="entry name" value="DUF4239"/>
</dbReference>
<keyword evidence="3" id="KW-1185">Reference proteome</keyword>
<sequence length="370" mass="39048">MGRRQPPPVTPEPALIPEEAMLLGGALLAASVVHVLTKRLSSSKRLVVRVGATFGISYVLGVRFLAGIKAGLGVDALGDLDAFGPLWTLSGLLFSVMLGQTYQYYFDRQGAIQDAAFEETLALWRLSQLVTTTINDLHARRSAYVLVKSYAEQLSAAGARRRPAAATNFRELLDTSSPTRAVGLSAAADLLVEFDLGNDEPSQLGDVCGLAAGAESAAGVQCIHDTVRDIHRCAAKRVSNINADLPPLQWHALSAFGVLLVGSFGLLDLGSAKLEAAVLAIGLASSALFYLVLSDLQNPFEGSWAVSPAAGSLEKFVAHMLEKHATLVRAHSKRAVTQVRASLRLAGTGNGVASLRKSADEASFSEKGGM</sequence>
<gene>
    <name evidence="2" type="ORF">SO694_00008150</name>
</gene>
<dbReference type="Proteomes" id="UP001363151">
    <property type="component" value="Unassembled WGS sequence"/>
</dbReference>
<dbReference type="EMBL" id="JBBJCI010000032">
    <property type="protein sequence ID" value="KAK7254084.1"/>
    <property type="molecule type" value="Genomic_DNA"/>
</dbReference>
<feature type="transmembrane region" description="Helical" evidence="1">
    <location>
        <begin position="20"/>
        <end position="37"/>
    </location>
</feature>
<evidence type="ECO:0000313" key="2">
    <source>
        <dbReference type="EMBL" id="KAK7254084.1"/>
    </source>
</evidence>
<evidence type="ECO:0000256" key="1">
    <source>
        <dbReference type="SAM" id="Phobius"/>
    </source>
</evidence>
<dbReference type="Pfam" id="PF14023">
    <property type="entry name" value="Bestrophin-like"/>
    <property type="match status" value="1"/>
</dbReference>
<feature type="transmembrane region" description="Helical" evidence="1">
    <location>
        <begin position="86"/>
        <end position="105"/>
    </location>
</feature>
<accession>A0ABR1GDK3</accession>
<organism evidence="2 3">
    <name type="scientific">Aureococcus anophagefferens</name>
    <name type="common">Harmful bloom alga</name>
    <dbReference type="NCBI Taxonomy" id="44056"/>
    <lineage>
        <taxon>Eukaryota</taxon>
        <taxon>Sar</taxon>
        <taxon>Stramenopiles</taxon>
        <taxon>Ochrophyta</taxon>
        <taxon>Pelagophyceae</taxon>
        <taxon>Pelagomonadales</taxon>
        <taxon>Pelagomonadaceae</taxon>
        <taxon>Aureococcus</taxon>
    </lineage>
</organism>
<protein>
    <submittedName>
        <fullName evidence="2">Uncharacterized protein</fullName>
    </submittedName>
</protein>
<name>A0ABR1GDK3_AURAN</name>
<reference evidence="2 3" key="1">
    <citation type="submission" date="2024-03" db="EMBL/GenBank/DDBJ databases">
        <title>Aureococcus anophagefferens CCMP1851 and Kratosvirus quantuckense: Draft genome of a second virus-susceptible host strain in the model system.</title>
        <authorList>
            <person name="Chase E."/>
            <person name="Truchon A.R."/>
            <person name="Schepens W."/>
            <person name="Wilhelm S.W."/>
        </authorList>
    </citation>
    <scope>NUCLEOTIDE SEQUENCE [LARGE SCALE GENOMIC DNA]</scope>
    <source>
        <strain evidence="2 3">CCMP1851</strain>
    </source>
</reference>
<proteinExistence type="predicted"/>
<evidence type="ECO:0000313" key="3">
    <source>
        <dbReference type="Proteomes" id="UP001363151"/>
    </source>
</evidence>
<feature type="transmembrane region" description="Helical" evidence="1">
    <location>
        <begin position="276"/>
        <end position="293"/>
    </location>
</feature>
<feature type="transmembrane region" description="Helical" evidence="1">
    <location>
        <begin position="250"/>
        <end position="270"/>
    </location>
</feature>